<dbReference type="Gene3D" id="2.30.30.40">
    <property type="entry name" value="SH3 Domains"/>
    <property type="match status" value="1"/>
</dbReference>
<dbReference type="GO" id="GO:0015630">
    <property type="term" value="C:microtubule cytoskeleton"/>
    <property type="evidence" value="ECO:0007669"/>
    <property type="project" value="TreeGrafter"/>
</dbReference>
<evidence type="ECO:0000256" key="1">
    <source>
        <dbReference type="ARBA" id="ARBA00022443"/>
    </source>
</evidence>
<organism evidence="6 7">
    <name type="scientific">Basidiobolus meristosporus CBS 931.73</name>
    <dbReference type="NCBI Taxonomy" id="1314790"/>
    <lineage>
        <taxon>Eukaryota</taxon>
        <taxon>Fungi</taxon>
        <taxon>Fungi incertae sedis</taxon>
        <taxon>Zoopagomycota</taxon>
        <taxon>Entomophthoromycotina</taxon>
        <taxon>Basidiobolomycetes</taxon>
        <taxon>Basidiobolales</taxon>
        <taxon>Basidiobolaceae</taxon>
        <taxon>Basidiobolus</taxon>
    </lineage>
</organism>
<evidence type="ECO:0000256" key="4">
    <source>
        <dbReference type="SAM" id="MobiDB-lite"/>
    </source>
</evidence>
<evidence type="ECO:0000256" key="2">
    <source>
        <dbReference type="PROSITE-ProRule" id="PRU00192"/>
    </source>
</evidence>
<evidence type="ECO:0000259" key="5">
    <source>
        <dbReference type="PROSITE" id="PS50002"/>
    </source>
</evidence>
<feature type="region of interest" description="Disordered" evidence="4">
    <location>
        <begin position="1"/>
        <end position="31"/>
    </location>
</feature>
<gene>
    <name evidence="6" type="ORF">K493DRAFT_314630</name>
</gene>
<evidence type="ECO:0000256" key="3">
    <source>
        <dbReference type="SAM" id="Coils"/>
    </source>
</evidence>
<dbReference type="InterPro" id="IPR053039">
    <property type="entry name" value="Polarity_Bud-Selection_Reg"/>
</dbReference>
<reference evidence="6 7" key="1">
    <citation type="submission" date="2016-07" db="EMBL/GenBank/DDBJ databases">
        <title>Pervasive Adenine N6-methylation of Active Genes in Fungi.</title>
        <authorList>
            <consortium name="DOE Joint Genome Institute"/>
            <person name="Mondo S.J."/>
            <person name="Dannebaum R.O."/>
            <person name="Kuo R.C."/>
            <person name="Labutti K."/>
            <person name="Haridas S."/>
            <person name="Kuo A."/>
            <person name="Salamov A."/>
            <person name="Ahrendt S.R."/>
            <person name="Lipzen A."/>
            <person name="Sullivan W."/>
            <person name="Andreopoulos W.B."/>
            <person name="Clum A."/>
            <person name="Lindquist E."/>
            <person name="Daum C."/>
            <person name="Ramamoorthy G.K."/>
            <person name="Gryganskyi A."/>
            <person name="Culley D."/>
            <person name="Magnuson J.K."/>
            <person name="James T.Y."/>
            <person name="O'Malley M.A."/>
            <person name="Stajich J.E."/>
            <person name="Spatafora J.W."/>
            <person name="Visel A."/>
            <person name="Grigoriev I.V."/>
        </authorList>
    </citation>
    <scope>NUCLEOTIDE SEQUENCE [LARGE SCALE GENOMIC DNA]</scope>
    <source>
        <strain evidence="6 7">CBS 931.73</strain>
    </source>
</reference>
<keyword evidence="3" id="KW-0175">Coiled coil</keyword>
<keyword evidence="7" id="KW-1185">Reference proteome</keyword>
<feature type="compositionally biased region" description="Acidic residues" evidence="4">
    <location>
        <begin position="540"/>
        <end position="554"/>
    </location>
</feature>
<feature type="compositionally biased region" description="Polar residues" evidence="4">
    <location>
        <begin position="923"/>
        <end position="934"/>
    </location>
</feature>
<protein>
    <recommendedName>
        <fullName evidence="5">SH3 domain-containing protein</fullName>
    </recommendedName>
</protein>
<feature type="compositionally biased region" description="Pro residues" evidence="4">
    <location>
        <begin position="656"/>
        <end position="666"/>
    </location>
</feature>
<feature type="compositionally biased region" description="Polar residues" evidence="4">
    <location>
        <begin position="1"/>
        <end position="11"/>
    </location>
</feature>
<feature type="compositionally biased region" description="Basic and acidic residues" evidence="4">
    <location>
        <begin position="619"/>
        <end position="631"/>
    </location>
</feature>
<evidence type="ECO:0000313" key="7">
    <source>
        <dbReference type="Proteomes" id="UP000193498"/>
    </source>
</evidence>
<dbReference type="PROSITE" id="PS50002">
    <property type="entry name" value="SH3"/>
    <property type="match status" value="1"/>
</dbReference>
<dbReference type="Proteomes" id="UP000193498">
    <property type="component" value="Unassembled WGS sequence"/>
</dbReference>
<dbReference type="OrthoDB" id="196165at2759"/>
<name>A0A1Y1YDX9_9FUNG</name>
<feature type="region of interest" description="Disordered" evidence="4">
    <location>
        <begin position="863"/>
        <end position="934"/>
    </location>
</feature>
<feature type="coiled-coil region" evidence="3">
    <location>
        <begin position="1001"/>
        <end position="1028"/>
    </location>
</feature>
<comment type="caution">
    <text evidence="6">The sequence shown here is derived from an EMBL/GenBank/DDBJ whole genome shotgun (WGS) entry which is preliminary data.</text>
</comment>
<feature type="domain" description="SH3" evidence="5">
    <location>
        <begin position="45"/>
        <end position="106"/>
    </location>
</feature>
<feature type="region of interest" description="Disordered" evidence="4">
    <location>
        <begin position="138"/>
        <end position="185"/>
    </location>
</feature>
<feature type="compositionally biased region" description="Acidic residues" evidence="4">
    <location>
        <begin position="156"/>
        <end position="172"/>
    </location>
</feature>
<dbReference type="GO" id="GO:0008104">
    <property type="term" value="P:intracellular protein localization"/>
    <property type="evidence" value="ECO:0007669"/>
    <property type="project" value="TreeGrafter"/>
</dbReference>
<evidence type="ECO:0000313" key="6">
    <source>
        <dbReference type="EMBL" id="ORX96207.1"/>
    </source>
</evidence>
<feature type="region of interest" description="Disordered" evidence="4">
    <location>
        <begin position="654"/>
        <end position="679"/>
    </location>
</feature>
<feature type="region of interest" description="Disordered" evidence="4">
    <location>
        <begin position="540"/>
        <end position="589"/>
    </location>
</feature>
<accession>A0A1Y1YDX9</accession>
<dbReference type="SUPFAM" id="SSF50044">
    <property type="entry name" value="SH3-domain"/>
    <property type="match status" value="1"/>
</dbReference>
<dbReference type="STRING" id="1314790.A0A1Y1YDX9"/>
<sequence length="1033" mass="114953">MKQPIQPLTINTERDDRSTIGSAGHSPYDAQSDCIMSPETPDENIDFNLVYALFAFEASVEGQANVIQGESLMLLDDSNSYWWLIRVLRDNSVGYLPAENIETPYERLARLNRHRNQKLVTLDSDLIEANSSRLALRPPNNKNVSFQTPFMPEILGDSDDDYYTDDEDDDSSREDSPRNTTVTSDVNSSFYHLDQVQKLSSVDISMSSNPEAVEILTVHTGNIDLSASWKPVTTSNQTVILDMIEEALEMFSLEECTSSNYYVVVYDSEEQAVYRLDDYDDPTEVIECIHEGTFQVPTKNRIQDTLYMYLSSHLTTTASLPNATNSTSRAHPLTFYLNRKLRTVRKDEDIVLRFPIQMIALQESGQSQNRMCIIKAKPSTMVVDFLRLALSELDISVDEATQLSSEYQVSLSTSDFERPLPFDSTLTTVFQVILGSDVDHDNEDILFVVRKNFSPKVSPLSLIGENIVTSQTLIDYKQHTVPVIEETYDSDSEEVESFMEDLEAVNGSKLSVHQMSIRLSIVENDKDDISEVLDDVINDYNDNEEEGDDGDDEPSAQTEKPTSSHSKEDNSTVPQHPGTNENASPHPRPNELAEIISEHVDITPESTKMQTSMITGAEEPTKEVVTRRMGSHEDIRPTSMEIKTRAIVSSVLRRIAPPPNSPPPPNLIARRKNSSPQIPINDANKAAVQEDTDEQIIADLIINTQLIKTVCSEEMAEDVPLADLHGHQIMDKHSYFTSSESLIEAVGLATQEEVTKNPPVDQPMEKQNAILDISPRADNSQPQNEQHADGGAALAQAADTKSSNITVEIVHDSKPRQSSGDSPIAYLEEYLGTMRSQSVRRKNKDDKKVVKLEEILGRTAPSRLVAGKAAESDSMQNNSTQQTPASSSQNTQSLVPAPSQPTNNHKELRQSPDAPRPDSASSNAEGSVATDSSGLNSQACKLLPLYNIQQTNDSGVALFYNDDEINNLILLVRGAVRFDYDHGEADGSLDPREFDQGESINQEVRNIFASTEEHLREIEQELDQVMTAIVNVF</sequence>
<dbReference type="InterPro" id="IPR001452">
    <property type="entry name" value="SH3_domain"/>
</dbReference>
<keyword evidence="1 2" id="KW-0728">SH3 domain</keyword>
<dbReference type="SMART" id="SM00326">
    <property type="entry name" value="SH3"/>
    <property type="match status" value="1"/>
</dbReference>
<feature type="compositionally biased region" description="Low complexity" evidence="4">
    <location>
        <begin position="911"/>
        <end position="922"/>
    </location>
</feature>
<dbReference type="EMBL" id="MCFE01000159">
    <property type="protein sequence ID" value="ORX96207.1"/>
    <property type="molecule type" value="Genomic_DNA"/>
</dbReference>
<dbReference type="PANTHER" id="PTHR47775">
    <property type="entry name" value="BUD SITE SELECTION PROTEIN 14"/>
    <property type="match status" value="1"/>
</dbReference>
<dbReference type="GO" id="GO:0030950">
    <property type="term" value="P:establishment or maintenance of actin cytoskeleton polarity"/>
    <property type="evidence" value="ECO:0007669"/>
    <property type="project" value="TreeGrafter"/>
</dbReference>
<feature type="compositionally biased region" description="Polar residues" evidence="4">
    <location>
        <begin position="555"/>
        <end position="564"/>
    </location>
</feature>
<dbReference type="InParanoid" id="A0A1Y1YDX9"/>
<dbReference type="PANTHER" id="PTHR47775:SF1">
    <property type="entry name" value="BUD SITE SELECTION PROTEIN 14"/>
    <property type="match status" value="1"/>
</dbReference>
<proteinExistence type="predicted"/>
<dbReference type="AlphaFoldDB" id="A0A1Y1YDX9"/>
<dbReference type="GO" id="GO:0051286">
    <property type="term" value="C:cell tip"/>
    <property type="evidence" value="ECO:0007669"/>
    <property type="project" value="TreeGrafter"/>
</dbReference>
<feature type="compositionally biased region" description="Polar residues" evidence="4">
    <location>
        <begin position="571"/>
        <end position="583"/>
    </location>
</feature>
<feature type="region of interest" description="Disordered" evidence="4">
    <location>
        <begin position="608"/>
        <end position="631"/>
    </location>
</feature>
<dbReference type="InterPro" id="IPR036028">
    <property type="entry name" value="SH3-like_dom_sf"/>
</dbReference>
<feature type="compositionally biased region" description="Polar residues" evidence="4">
    <location>
        <begin position="873"/>
        <end position="894"/>
    </location>
</feature>